<keyword evidence="13" id="KW-1185">Reference proteome</keyword>
<keyword evidence="6 9" id="KW-0732">Signal</keyword>
<protein>
    <recommendedName>
        <fullName evidence="4 9">Pectate lyase</fullName>
        <ecNumber evidence="4 9">4.2.2.2</ecNumber>
    </recommendedName>
</protein>
<gene>
    <name evidence="12" type="ORF">EUTSA_v10016093mg</name>
</gene>
<dbReference type="InterPro" id="IPR045032">
    <property type="entry name" value="PEL"/>
</dbReference>
<dbReference type="PRINTS" id="PR00807">
    <property type="entry name" value="AMBALLERGEN"/>
</dbReference>
<sequence>MVAHKRINNPQQPTYICIILFCLLVSLSHLGRASSSSSTSTSTSTSFFNLSLPHQHPFPEDVVLNVQRKLNDSLYRRNLLTYQQDGDTTASAPIPSCITGNPIDDCWRCDPNWSENRQRLADCSIGFGQGTLGGKGGRFYLVTDSSDNDAANPIPGTLRHAVIQPEPLWIVFSGDMGIRLKHELIIGSYKTIDGRGTNVQITGHGCLTIQQVSHVIIHNVHIHHCKPSGNTLVASSPTHVGFRGVSDGDGISVSASHHIWVDHCSLGYCMDGLIDVILASTAVTISNNYFYHHDEVMLLGHDDRFKVFGFDQFNPKSLIIWAILKRYTADSGMQVTIAFNHFGEGLVQRMPRCRHGYIHVVNNDFTAWQMYAIGGSANPTINSQGNRYTAPIDPNAKQVTKRVDTNEKHWEKWNWRTEGDVMVNGAFFVPSGDGVSPAFARATSVQAKAAAIIDQLTVNAGVFGDPSGRNGQGGGFPGITGGGGTITRGYSKGGPGGGGGSDSDSDDGLFSMIFGSNTSAAVALRP</sequence>
<dbReference type="FunFam" id="2.160.20.10:FF:000009">
    <property type="entry name" value="Pectate lyase"/>
    <property type="match status" value="1"/>
</dbReference>
<evidence type="ECO:0000256" key="1">
    <source>
        <dbReference type="ARBA" id="ARBA00000695"/>
    </source>
</evidence>
<dbReference type="OMA" id="DFTAWQM"/>
<keyword evidence="5 9" id="KW-0479">Metal-binding</keyword>
<dbReference type="InterPro" id="IPR012334">
    <property type="entry name" value="Pectin_lyas_fold"/>
</dbReference>
<reference evidence="12 13" key="1">
    <citation type="journal article" date="2013" name="Front. Plant Sci.">
        <title>The Reference Genome of the Halophytic Plant Eutrema salsugineum.</title>
        <authorList>
            <person name="Yang R."/>
            <person name="Jarvis D.E."/>
            <person name="Chen H."/>
            <person name="Beilstein M.A."/>
            <person name="Grimwood J."/>
            <person name="Jenkins J."/>
            <person name="Shu S."/>
            <person name="Prochnik S."/>
            <person name="Xin M."/>
            <person name="Ma C."/>
            <person name="Schmutz J."/>
            <person name="Wing R.A."/>
            <person name="Mitchell-Olds T."/>
            <person name="Schumaker K.S."/>
            <person name="Wang X."/>
        </authorList>
    </citation>
    <scope>NUCLEOTIDE SEQUENCE [LARGE SCALE GENOMIC DNA]</scope>
</reference>
<feature type="signal peptide" evidence="9">
    <location>
        <begin position="1"/>
        <end position="33"/>
    </location>
</feature>
<dbReference type="SMART" id="SM00656">
    <property type="entry name" value="Amb_all"/>
    <property type="match status" value="1"/>
</dbReference>
<comment type="similarity">
    <text evidence="3 9">Belongs to the polysaccharide lyase 1 family.</text>
</comment>
<feature type="non-terminal residue" evidence="12">
    <location>
        <position position="526"/>
    </location>
</feature>
<dbReference type="AlphaFoldDB" id="V4KQY2"/>
<feature type="chain" id="PRO_5005148405" description="Pectate lyase" evidence="9">
    <location>
        <begin position="34"/>
        <end position="526"/>
    </location>
</feature>
<dbReference type="PANTHER" id="PTHR31683:SF11">
    <property type="entry name" value="PECTATE LYASE"/>
    <property type="match status" value="1"/>
</dbReference>
<dbReference type="InterPro" id="IPR018082">
    <property type="entry name" value="AmbAllergen"/>
</dbReference>
<evidence type="ECO:0000256" key="10">
    <source>
        <dbReference type="SAM" id="MobiDB-lite"/>
    </source>
</evidence>
<evidence type="ECO:0000256" key="3">
    <source>
        <dbReference type="ARBA" id="ARBA00010980"/>
    </source>
</evidence>
<evidence type="ECO:0000256" key="9">
    <source>
        <dbReference type="RuleBase" id="RU361123"/>
    </source>
</evidence>
<dbReference type="GO" id="GO:0030570">
    <property type="term" value="F:pectate lyase activity"/>
    <property type="evidence" value="ECO:0007669"/>
    <property type="project" value="UniProtKB-EC"/>
</dbReference>
<dbReference type="Gene3D" id="2.160.20.10">
    <property type="entry name" value="Single-stranded right-handed beta-helix, Pectin lyase-like"/>
    <property type="match status" value="1"/>
</dbReference>
<feature type="region of interest" description="Disordered" evidence="10">
    <location>
        <begin position="469"/>
        <end position="505"/>
    </location>
</feature>
<comment type="cofactor">
    <cofactor evidence="9">
        <name>Ca(2+)</name>
        <dbReference type="ChEBI" id="CHEBI:29108"/>
    </cofactor>
    <text evidence="9">Binds 1 Ca(2+) ion. Required for its activity.</text>
</comment>
<dbReference type="Proteomes" id="UP000030689">
    <property type="component" value="Unassembled WGS sequence"/>
</dbReference>
<dbReference type="STRING" id="72664.V4KQY2"/>
<dbReference type="GO" id="GO:0046872">
    <property type="term" value="F:metal ion binding"/>
    <property type="evidence" value="ECO:0007669"/>
    <property type="project" value="UniProtKB-KW"/>
</dbReference>
<dbReference type="UniPathway" id="UPA00545">
    <property type="reaction ID" value="UER00824"/>
</dbReference>
<dbReference type="Gramene" id="ESQ40340">
    <property type="protein sequence ID" value="ESQ40340"/>
    <property type="gene ID" value="EUTSA_v10016093mg"/>
</dbReference>
<evidence type="ECO:0000313" key="12">
    <source>
        <dbReference type="EMBL" id="ESQ40340.1"/>
    </source>
</evidence>
<dbReference type="GO" id="GO:0045490">
    <property type="term" value="P:pectin catabolic process"/>
    <property type="evidence" value="ECO:0007669"/>
    <property type="project" value="UniProtKB-UniPathway"/>
</dbReference>
<evidence type="ECO:0000313" key="13">
    <source>
        <dbReference type="Proteomes" id="UP000030689"/>
    </source>
</evidence>
<dbReference type="EMBL" id="KI517464">
    <property type="protein sequence ID" value="ESQ40340.1"/>
    <property type="molecule type" value="Genomic_DNA"/>
</dbReference>
<evidence type="ECO:0000256" key="4">
    <source>
        <dbReference type="ARBA" id="ARBA00012272"/>
    </source>
</evidence>
<dbReference type="eggNOG" id="ENOG502QPY9">
    <property type="taxonomic scope" value="Eukaryota"/>
</dbReference>
<dbReference type="PANTHER" id="PTHR31683">
    <property type="entry name" value="PECTATE LYASE 18-RELATED"/>
    <property type="match status" value="1"/>
</dbReference>
<keyword evidence="8 9" id="KW-0456">Lyase</keyword>
<accession>V4KQY2</accession>
<feature type="domain" description="Pectate lyase" evidence="11">
    <location>
        <begin position="175"/>
        <end position="394"/>
    </location>
</feature>
<keyword evidence="7 9" id="KW-0106">Calcium</keyword>
<organism evidence="12 13">
    <name type="scientific">Eutrema salsugineum</name>
    <name type="common">Saltwater cress</name>
    <name type="synonym">Sisymbrium salsugineum</name>
    <dbReference type="NCBI Taxonomy" id="72664"/>
    <lineage>
        <taxon>Eukaryota</taxon>
        <taxon>Viridiplantae</taxon>
        <taxon>Streptophyta</taxon>
        <taxon>Embryophyta</taxon>
        <taxon>Tracheophyta</taxon>
        <taxon>Spermatophyta</taxon>
        <taxon>Magnoliopsida</taxon>
        <taxon>eudicotyledons</taxon>
        <taxon>Gunneridae</taxon>
        <taxon>Pentapetalae</taxon>
        <taxon>rosids</taxon>
        <taxon>malvids</taxon>
        <taxon>Brassicales</taxon>
        <taxon>Brassicaceae</taxon>
        <taxon>Eutremeae</taxon>
        <taxon>Eutrema</taxon>
    </lineage>
</organism>
<dbReference type="SUPFAM" id="SSF51126">
    <property type="entry name" value="Pectin lyase-like"/>
    <property type="match status" value="1"/>
</dbReference>
<dbReference type="InterPro" id="IPR002022">
    <property type="entry name" value="Pec_lyase"/>
</dbReference>
<evidence type="ECO:0000259" key="11">
    <source>
        <dbReference type="SMART" id="SM00656"/>
    </source>
</evidence>
<dbReference type="GO" id="GO:0009664">
    <property type="term" value="P:plant-type cell wall organization"/>
    <property type="evidence" value="ECO:0007669"/>
    <property type="project" value="EnsemblPlants"/>
</dbReference>
<proteinExistence type="inferred from homology"/>
<comment type="pathway">
    <text evidence="2 9">Glycan metabolism; pectin degradation; 2-dehydro-3-deoxy-D-gluconate from pectin: step 2/5.</text>
</comment>
<name>V4KQY2_EUTSA</name>
<evidence type="ECO:0000256" key="6">
    <source>
        <dbReference type="ARBA" id="ARBA00022729"/>
    </source>
</evidence>
<dbReference type="GO" id="GO:0010118">
    <property type="term" value="P:stomatal movement"/>
    <property type="evidence" value="ECO:0007669"/>
    <property type="project" value="EnsemblPlants"/>
</dbReference>
<comment type="catalytic activity">
    <reaction evidence="1 9">
        <text>Eliminative cleavage of (1-&gt;4)-alpha-D-galacturonan to give oligosaccharides with 4-deoxy-alpha-D-galact-4-enuronosyl groups at their non-reducing ends.</text>
        <dbReference type="EC" id="4.2.2.2"/>
    </reaction>
</comment>
<evidence type="ECO:0000256" key="8">
    <source>
        <dbReference type="ARBA" id="ARBA00023239"/>
    </source>
</evidence>
<evidence type="ECO:0000256" key="5">
    <source>
        <dbReference type="ARBA" id="ARBA00022723"/>
    </source>
</evidence>
<dbReference type="EC" id="4.2.2.2" evidence="4 9"/>
<evidence type="ECO:0000256" key="2">
    <source>
        <dbReference type="ARBA" id="ARBA00005220"/>
    </source>
</evidence>
<dbReference type="Pfam" id="PF00544">
    <property type="entry name" value="Pectate_lyase_4"/>
    <property type="match status" value="2"/>
</dbReference>
<evidence type="ECO:0000256" key="7">
    <source>
        <dbReference type="ARBA" id="ARBA00022837"/>
    </source>
</evidence>
<dbReference type="InterPro" id="IPR011050">
    <property type="entry name" value="Pectin_lyase_fold/virulence"/>
</dbReference>
<dbReference type="KEGG" id="eus:EUTSA_v10016093mg"/>
<feature type="compositionally biased region" description="Gly residues" evidence="10">
    <location>
        <begin position="470"/>
        <end position="501"/>
    </location>
</feature>